<reference evidence="4" key="1">
    <citation type="submission" date="2018-05" db="EMBL/GenBank/DDBJ databases">
        <authorList>
            <person name="Lanie J.A."/>
            <person name="Ng W.-L."/>
            <person name="Kazmierczak K.M."/>
            <person name="Andrzejewski T.M."/>
            <person name="Davidsen T.M."/>
            <person name="Wayne K.J."/>
            <person name="Tettelin H."/>
            <person name="Glass J.I."/>
            <person name="Rusch D."/>
            <person name="Podicherti R."/>
            <person name="Tsui H.-C.T."/>
            <person name="Winkler M.E."/>
        </authorList>
    </citation>
    <scope>NUCLEOTIDE SEQUENCE</scope>
</reference>
<dbReference type="InterPro" id="IPR006140">
    <property type="entry name" value="D-isomer_DH_NAD-bd"/>
</dbReference>
<dbReference type="SUPFAM" id="SSF51735">
    <property type="entry name" value="NAD(P)-binding Rossmann-fold domains"/>
    <property type="match status" value="1"/>
</dbReference>
<accession>A0A381VWA5</accession>
<feature type="domain" description="D-isomer specific 2-hydroxyacid dehydrogenase NAD-binding" evidence="3">
    <location>
        <begin position="133"/>
        <end position="305"/>
    </location>
</feature>
<dbReference type="PANTHER" id="PTHR43333:SF1">
    <property type="entry name" value="D-ISOMER SPECIFIC 2-HYDROXYACID DEHYDROGENASE NAD-BINDING DOMAIN-CONTAINING PROTEIN"/>
    <property type="match status" value="1"/>
</dbReference>
<gene>
    <name evidence="4" type="ORF">METZ01_LOCUS96781</name>
</gene>
<dbReference type="GO" id="GO:0051287">
    <property type="term" value="F:NAD binding"/>
    <property type="evidence" value="ECO:0007669"/>
    <property type="project" value="InterPro"/>
</dbReference>
<protein>
    <recommendedName>
        <fullName evidence="3">D-isomer specific 2-hydroxyacid dehydrogenase NAD-binding domain-containing protein</fullName>
    </recommendedName>
</protein>
<dbReference type="Gene3D" id="3.40.50.720">
    <property type="entry name" value="NAD(P)-binding Rossmann-like Domain"/>
    <property type="match status" value="2"/>
</dbReference>
<name>A0A381VWA5_9ZZZZ</name>
<dbReference type="Pfam" id="PF02826">
    <property type="entry name" value="2-Hacid_dh_C"/>
    <property type="match status" value="1"/>
</dbReference>
<dbReference type="CDD" id="cd05300">
    <property type="entry name" value="2-Hacid_dh_1"/>
    <property type="match status" value="1"/>
</dbReference>
<dbReference type="PANTHER" id="PTHR43333">
    <property type="entry name" value="2-HACID_DH_C DOMAIN-CONTAINING PROTEIN"/>
    <property type="match status" value="1"/>
</dbReference>
<dbReference type="InterPro" id="IPR036291">
    <property type="entry name" value="NAD(P)-bd_dom_sf"/>
</dbReference>
<evidence type="ECO:0000313" key="4">
    <source>
        <dbReference type="EMBL" id="SVA43927.1"/>
    </source>
</evidence>
<dbReference type="SUPFAM" id="SSF52283">
    <property type="entry name" value="Formate/glycerate dehydrogenase catalytic domain-like"/>
    <property type="match status" value="1"/>
</dbReference>
<organism evidence="4">
    <name type="scientific">marine metagenome</name>
    <dbReference type="NCBI Taxonomy" id="408172"/>
    <lineage>
        <taxon>unclassified sequences</taxon>
        <taxon>metagenomes</taxon>
        <taxon>ecological metagenomes</taxon>
    </lineage>
</organism>
<dbReference type="EMBL" id="UINC01009818">
    <property type="protein sequence ID" value="SVA43927.1"/>
    <property type="molecule type" value="Genomic_DNA"/>
</dbReference>
<dbReference type="AlphaFoldDB" id="A0A381VWA5"/>
<evidence type="ECO:0000256" key="2">
    <source>
        <dbReference type="ARBA" id="ARBA00023027"/>
    </source>
</evidence>
<dbReference type="GO" id="GO:0016491">
    <property type="term" value="F:oxidoreductase activity"/>
    <property type="evidence" value="ECO:0007669"/>
    <property type="project" value="UniProtKB-KW"/>
</dbReference>
<proteinExistence type="predicted"/>
<sequence length="343" mass="38439">MNDSEVKFKIHIKNNRWKEGSFPNTPEGEKVFTITNEHLKKSLIDFSHLEKKIETFIDWDEDNFSDSMKTSDILLTWNLPTNNLEQIAPKLKWIHCIGAGVEHLSPFDWLPSKVVLTNNKGVHKKKAGEFGLMSILMLHNHFPKVINNQFKKKYNSLYSTPISGKTAVILGTGSLGGSVGELLEPLGVNVIGVNRQGRSLKGFSKIIKSNDIDTVLPEADFLYVALPETPETVEIINEKRLKLLKRNCGIVNVGRSSAINYPALFEMLKSEKIAGAILDVFAPEPIPPSSDVWDVPNLIISPHISADDGNSYIENTLLLFLNNLECFISNKPLFNQVDRNLGY</sequence>
<evidence type="ECO:0000256" key="1">
    <source>
        <dbReference type="ARBA" id="ARBA00023002"/>
    </source>
</evidence>
<keyword evidence="2" id="KW-0520">NAD</keyword>
<evidence type="ECO:0000259" key="3">
    <source>
        <dbReference type="Pfam" id="PF02826"/>
    </source>
</evidence>
<keyword evidence="1" id="KW-0560">Oxidoreductase</keyword>